<evidence type="ECO:0000256" key="1">
    <source>
        <dbReference type="SAM" id="MobiDB-lite"/>
    </source>
</evidence>
<dbReference type="FunCoup" id="A8PWG7">
    <property type="interactions" value="540"/>
</dbReference>
<feature type="compositionally biased region" description="Basic and acidic residues" evidence="1">
    <location>
        <begin position="252"/>
        <end position="261"/>
    </location>
</feature>
<comment type="caution">
    <text evidence="3">The sequence shown here is derived from an EMBL/GenBank/DDBJ whole genome shotgun (WGS) entry which is preliminary data.</text>
</comment>
<evidence type="ECO:0000313" key="3">
    <source>
        <dbReference type="EMBL" id="EDP44612.1"/>
    </source>
</evidence>
<feature type="compositionally biased region" description="Acidic residues" evidence="1">
    <location>
        <begin position="21"/>
        <end position="31"/>
    </location>
</feature>
<dbReference type="InterPro" id="IPR039905">
    <property type="entry name" value="CD2BP2/Lin1"/>
</dbReference>
<accession>A8PWG7</accession>
<dbReference type="InterPro" id="IPR003169">
    <property type="entry name" value="GYF"/>
</dbReference>
<sequence length="465" mass="52961">MKRKAPDSVSNTSGKRAHVNDEDEDVLGDLDMEAHAARQTKLRRGRVMTQGYESDESDNESGAQRMRKTNERDHAEDDGDDDMFAEASGKEEDDVSTTKKKTRFLKLSDIEGQEFGARTKIEDEVHNIHGNDGDDDEEDYEDVMDPEEDPEYEHELAIKSQRHEDANADAERTPPGSPSQKAQRGSVKKHGMGFRIEKFNMKSEMESGQFDEDGNYIRNARDKFSQNDRWLEGNYSRKSMKAASESQRRRKAAELEREKQQEAAFPTMEHAMKELVECMKPGESVLDALQRLGKATKSAKEQASSDQQSRAQFERLTHIAGVLMSQYGHMNVYDDVYEGLVRMVRRARLVPEDWDPSRPKEKTVEAATAEETASDHRAGYMWEYKWTPKYLSQMAREKGERVNPEVQVFGPFSESQLIEWARYGYFGVNQQNIAIRPSASHTPSSASTSSWSTWHDAGLPSSFTT</sequence>
<feature type="domain" description="GYF" evidence="2">
    <location>
        <begin position="379"/>
        <end position="452"/>
    </location>
</feature>
<dbReference type="KEGG" id="mgl:MGL_1094"/>
<dbReference type="Proteomes" id="UP000008837">
    <property type="component" value="Unassembled WGS sequence"/>
</dbReference>
<dbReference type="InParanoid" id="A8PWG7"/>
<dbReference type="OrthoDB" id="331341at2759"/>
<feature type="compositionally biased region" description="Basic and acidic residues" evidence="1">
    <location>
        <begin position="153"/>
        <end position="172"/>
    </location>
</feature>
<dbReference type="AlphaFoldDB" id="A8PWG7"/>
<dbReference type="PANTHER" id="PTHR13138:SF3">
    <property type="entry name" value="CD2 ANTIGEN CYTOPLASMIC TAIL-BINDING PROTEIN 2"/>
    <property type="match status" value="1"/>
</dbReference>
<dbReference type="PROSITE" id="PS50829">
    <property type="entry name" value="GYF"/>
    <property type="match status" value="1"/>
</dbReference>
<dbReference type="VEuPathDB" id="FungiDB:MGL_1094"/>
<dbReference type="STRING" id="425265.A8PWG7"/>
<evidence type="ECO:0000313" key="4">
    <source>
        <dbReference type="Proteomes" id="UP000008837"/>
    </source>
</evidence>
<dbReference type="PANTHER" id="PTHR13138">
    <property type="entry name" value="PROTEIN LIN1"/>
    <property type="match status" value="1"/>
</dbReference>
<evidence type="ECO:0000259" key="2">
    <source>
        <dbReference type="PROSITE" id="PS50829"/>
    </source>
</evidence>
<feature type="region of interest" description="Disordered" evidence="1">
    <location>
        <begin position="118"/>
        <end position="193"/>
    </location>
</feature>
<dbReference type="SUPFAM" id="SSF55277">
    <property type="entry name" value="GYF domain"/>
    <property type="match status" value="1"/>
</dbReference>
<feature type="region of interest" description="Disordered" evidence="1">
    <location>
        <begin position="1"/>
        <end position="101"/>
    </location>
</feature>
<dbReference type="GeneID" id="5856131"/>
<proteinExistence type="predicted"/>
<dbReference type="Gene3D" id="3.30.1490.40">
    <property type="match status" value="1"/>
</dbReference>
<gene>
    <name evidence="3" type="ORF">MGL_1094</name>
</gene>
<organism evidence="3 4">
    <name type="scientific">Malassezia globosa (strain ATCC MYA-4612 / CBS 7966)</name>
    <name type="common">Dandruff-associated fungus</name>
    <dbReference type="NCBI Taxonomy" id="425265"/>
    <lineage>
        <taxon>Eukaryota</taxon>
        <taxon>Fungi</taxon>
        <taxon>Dikarya</taxon>
        <taxon>Basidiomycota</taxon>
        <taxon>Ustilaginomycotina</taxon>
        <taxon>Malasseziomycetes</taxon>
        <taxon>Malasseziales</taxon>
        <taxon>Malasseziaceae</taxon>
        <taxon>Malassezia</taxon>
    </lineage>
</organism>
<protein>
    <recommendedName>
        <fullName evidence="2">GYF domain-containing protein</fullName>
    </recommendedName>
</protein>
<name>A8PWG7_MALGO</name>
<keyword evidence="4" id="KW-1185">Reference proteome</keyword>
<dbReference type="EMBL" id="AAYY01000003">
    <property type="protein sequence ID" value="EDP44612.1"/>
    <property type="molecule type" value="Genomic_DNA"/>
</dbReference>
<reference evidence="3 4" key="1">
    <citation type="journal article" date="2007" name="Proc. Natl. Acad. Sci. U.S.A.">
        <title>Dandruff-associated Malassezia genomes reveal convergent and divergent virulence traits shared with plant and human fungal pathogens.</title>
        <authorList>
            <person name="Xu J."/>
            <person name="Saunders C.W."/>
            <person name="Hu P."/>
            <person name="Grant R.A."/>
            <person name="Boekhout T."/>
            <person name="Kuramae E.E."/>
            <person name="Kronstad J.W."/>
            <person name="Deangelis Y.M."/>
            <person name="Reeder N.L."/>
            <person name="Johnstone K.R."/>
            <person name="Leland M."/>
            <person name="Fieno A.M."/>
            <person name="Begley W.M."/>
            <person name="Sun Y."/>
            <person name="Lacey M.P."/>
            <person name="Chaudhary T."/>
            <person name="Keough T."/>
            <person name="Chu L."/>
            <person name="Sears R."/>
            <person name="Yuan B."/>
            <person name="Dawson T.L.Jr."/>
        </authorList>
    </citation>
    <scope>NUCLEOTIDE SEQUENCE [LARGE SCALE GENOMIC DNA]</scope>
    <source>
        <strain evidence="4">ATCC MYA-4612 / CBS 7966</strain>
    </source>
</reference>
<dbReference type="InterPro" id="IPR035445">
    <property type="entry name" value="GYF-like_dom_sf"/>
</dbReference>
<dbReference type="GO" id="GO:0005682">
    <property type="term" value="C:U5 snRNP"/>
    <property type="evidence" value="ECO:0007669"/>
    <property type="project" value="InterPro"/>
</dbReference>
<dbReference type="RefSeq" id="XP_001731826.1">
    <property type="nucleotide sequence ID" value="XM_001731774.1"/>
</dbReference>
<feature type="compositionally biased region" description="Basic and acidic residues" evidence="1">
    <location>
        <begin position="118"/>
        <end position="132"/>
    </location>
</feature>
<dbReference type="OMA" id="HENQRDP"/>
<feature type="compositionally biased region" description="Acidic residues" evidence="1">
    <location>
        <begin position="133"/>
        <end position="152"/>
    </location>
</feature>
<feature type="region of interest" description="Disordered" evidence="1">
    <location>
        <begin position="231"/>
        <end position="262"/>
    </location>
</feature>